<dbReference type="GO" id="GO:0042910">
    <property type="term" value="F:xenobiotic transmembrane transporter activity"/>
    <property type="evidence" value="ECO:0007669"/>
    <property type="project" value="TreeGrafter"/>
</dbReference>
<dbReference type="Gene3D" id="1.20.1640.10">
    <property type="entry name" value="Multidrug efflux transporter AcrB transmembrane domain"/>
    <property type="match status" value="3"/>
</dbReference>
<feature type="transmembrane region" description="Helical" evidence="1">
    <location>
        <begin position="609"/>
        <end position="630"/>
    </location>
</feature>
<sequence>MLNRIVRYFLQNKLVTSILLLAFIGWGIVTSPFNWETGFLPSDPVAVDAIPDIGENQQIVFTEWAGQSPRDVEDQITYPLTSYLLGIPGVKSVRSSSMFGFSSIYLIFEEDIEFYWSRSRILEKLNSIPPNLLPENASPSLGPDATALGQVYWYTIEGRDEQGNPTGGWDLHELRTIQDYYVKYGLNATSGVSEVASIGGHVKEYQIDVDPAALKAYDISLSEVVNAVRKSNRDAGAKTLEINKAEYLVRGLGYIERVEDIEQSVLKVNNHKPIKIKDVARVKTGPAQRRGLLDKEGAEAVGGVVIARHGANPMKVIENVKAKIAEISAGLPSKKLDNGTVSKLEIVPFYDRSGLIQETLGTLEEALTLEILITIIVVIVMVFNLRASLLISSLLPIAVLMVFIAMRYFGITANIVALSGIAIAIGTMVDLGVILSENVLKKIDEVRDNGQSRKPAFRQLADSVYNGAAEVSTAIVTAVMTTIVSFIPVFALQGAEGKLFTPLAFTKTFALVAALIVSLLILPALAHWFFGIKIRRKLWRSVLNSLLLITGVLALFYNNWWAGLTLFGFGLTGLMRNTDWIKNKVDNTIENTSGFWQKLWQIYRWKLQYSALLITVVSASWLLAINWLPLGAQNSNWANFFFVIILIGIILSCFKLLEYYYEQILNRILNRAKTFLVIPAVLMLFGVVIWLGFSTVFGFVAKGFDQMDVNIRKTSAWSAMNHTFPGIGKEFMPALDEGSFLLMPTSMPHSGMEYNKEIVQLLDTRVYAIPEIKSAVGKMGRAETALDPAPISMFENIIRYKPEYILDEDGRKVRFAVNENNHFILSDSNNFFNYSNQEFTNKNGEALDQNRQDSLFSAIGKDFSTALIQDADGRYFRNWRPKIQSTDDIWDEIVRATKLPGVTSAPKLQPIETRLVMLQTGMRAPMGIKVFGPDLKTIEEFGSELEKVLKEAPGVKDEAVFAERIVGKPYLNLDLKREKMARYGLTVDDVQNTIQTAIGGMKVTSTVEGRERFDVRIRYPRELRNTPEMIDNIYIESASGAQIPLSNVVEIQYERGPQAIKSENTFKVGYVLFDKTDETAEVEAVQNAQRLIDEKLESGELTIPSGISYEFSGDYENQVRAEKRLSVIIPIVLVVVFLILYFQFNSASTSFMVFTGIAMAFSGGFMLIWLYGQEWFMNFSILEMNFRDIFQIKTINLSVAVWVGFIALFGIATDDGVLMGTYLDQSFRKRSPESLGEVKKAVVEAGKKRIRPAVMTSATTLIALLPILSSTGKGSDIMVPMAIPAFGGMIVAAVSYFVVPVLYYLKKKKEFKSMNS</sequence>
<feature type="transmembrane region" description="Helical" evidence="1">
    <location>
        <begin position="509"/>
        <end position="530"/>
    </location>
</feature>
<dbReference type="Proteomes" id="UP000435357">
    <property type="component" value="Unassembled WGS sequence"/>
</dbReference>
<reference evidence="2 3" key="1">
    <citation type="submission" date="2019-09" db="EMBL/GenBank/DDBJ databases">
        <title>Genomes of Cryomorphaceae.</title>
        <authorList>
            <person name="Bowman J.P."/>
        </authorList>
    </citation>
    <scope>NUCLEOTIDE SEQUENCE [LARGE SCALE GENOMIC DNA]</scope>
    <source>
        <strain evidence="2 3">KCTC 52047</strain>
    </source>
</reference>
<dbReference type="SUPFAM" id="SSF82866">
    <property type="entry name" value="Multidrug efflux transporter AcrB transmembrane domain"/>
    <property type="match status" value="2"/>
</dbReference>
<feature type="transmembrane region" description="Helical" evidence="1">
    <location>
        <begin position="1150"/>
        <end position="1171"/>
    </location>
</feature>
<feature type="transmembrane region" description="Helical" evidence="1">
    <location>
        <begin position="415"/>
        <end position="435"/>
    </location>
</feature>
<evidence type="ECO:0000313" key="3">
    <source>
        <dbReference type="Proteomes" id="UP000435357"/>
    </source>
</evidence>
<feature type="transmembrane region" description="Helical" evidence="1">
    <location>
        <begin position="542"/>
        <end position="561"/>
    </location>
</feature>
<dbReference type="RefSeq" id="WP_151166681.1">
    <property type="nucleotide sequence ID" value="NZ_WACR01000003.1"/>
</dbReference>
<evidence type="ECO:0000313" key="2">
    <source>
        <dbReference type="EMBL" id="KAB1065095.1"/>
    </source>
</evidence>
<dbReference type="EMBL" id="WACR01000003">
    <property type="protein sequence ID" value="KAB1065095.1"/>
    <property type="molecule type" value="Genomic_DNA"/>
</dbReference>
<dbReference type="Gene3D" id="3.30.70.1440">
    <property type="entry name" value="Multidrug efflux transporter AcrB pore domain"/>
    <property type="match status" value="1"/>
</dbReference>
<dbReference type="SUPFAM" id="SSF82714">
    <property type="entry name" value="Multidrug efflux transporter AcrB TolC docking domain, DN and DC subdomains"/>
    <property type="match status" value="2"/>
</dbReference>
<dbReference type="Gene3D" id="3.30.2090.10">
    <property type="entry name" value="Multidrug efflux transporter AcrB TolC docking domain, DN and DC subdomains"/>
    <property type="match status" value="2"/>
</dbReference>
<keyword evidence="1" id="KW-0812">Transmembrane</keyword>
<dbReference type="InterPro" id="IPR027463">
    <property type="entry name" value="AcrB_DN_DC_subdom"/>
</dbReference>
<feature type="transmembrane region" description="Helical" evidence="1">
    <location>
        <begin position="637"/>
        <end position="657"/>
    </location>
</feature>
<feature type="transmembrane region" description="Helical" evidence="1">
    <location>
        <begin position="677"/>
        <end position="701"/>
    </location>
</feature>
<dbReference type="OrthoDB" id="9758757at2"/>
<dbReference type="InterPro" id="IPR001036">
    <property type="entry name" value="Acrflvin-R"/>
</dbReference>
<gene>
    <name evidence="2" type="ORF">F3059_03860</name>
</gene>
<dbReference type="PRINTS" id="PR00702">
    <property type="entry name" value="ACRIFLAVINRP"/>
</dbReference>
<organism evidence="2 3">
    <name type="scientific">Salibacter halophilus</name>
    <dbReference type="NCBI Taxonomy" id="1803916"/>
    <lineage>
        <taxon>Bacteria</taxon>
        <taxon>Pseudomonadati</taxon>
        <taxon>Bacteroidota</taxon>
        <taxon>Flavobacteriia</taxon>
        <taxon>Flavobacteriales</taxon>
        <taxon>Salibacteraceae</taxon>
        <taxon>Salibacter</taxon>
    </lineage>
</organism>
<feature type="transmembrane region" description="Helical" evidence="1">
    <location>
        <begin position="390"/>
        <end position="409"/>
    </location>
</feature>
<feature type="transmembrane region" description="Helical" evidence="1">
    <location>
        <begin position="1192"/>
        <end position="1212"/>
    </location>
</feature>
<dbReference type="SUPFAM" id="SSF82693">
    <property type="entry name" value="Multidrug efflux transporter AcrB pore domain, PN1, PN2, PC1 and PC2 subdomains"/>
    <property type="match status" value="2"/>
</dbReference>
<dbReference type="GO" id="GO:0005886">
    <property type="term" value="C:plasma membrane"/>
    <property type="evidence" value="ECO:0007669"/>
    <property type="project" value="TreeGrafter"/>
</dbReference>
<feature type="transmembrane region" description="Helical" evidence="1">
    <location>
        <begin position="1125"/>
        <end position="1144"/>
    </location>
</feature>
<dbReference type="Pfam" id="PF00873">
    <property type="entry name" value="ACR_tran"/>
    <property type="match status" value="3"/>
</dbReference>
<keyword evidence="1" id="KW-1133">Transmembrane helix</keyword>
<dbReference type="PANTHER" id="PTHR32063">
    <property type="match status" value="1"/>
</dbReference>
<dbReference type="Gene3D" id="3.30.70.1320">
    <property type="entry name" value="Multidrug efflux transporter AcrB pore domain like"/>
    <property type="match status" value="1"/>
</dbReference>
<keyword evidence="1" id="KW-0472">Membrane</keyword>
<accession>A0A6N6M8B5</accession>
<dbReference type="PANTHER" id="PTHR32063:SF19">
    <property type="entry name" value="CATION EFFLUX SYSTEM PROTEIN CUSA"/>
    <property type="match status" value="1"/>
</dbReference>
<evidence type="ECO:0000256" key="1">
    <source>
        <dbReference type="SAM" id="Phobius"/>
    </source>
</evidence>
<dbReference type="Gene3D" id="3.30.70.1430">
    <property type="entry name" value="Multidrug efflux transporter AcrB pore domain"/>
    <property type="match status" value="2"/>
</dbReference>
<keyword evidence="3" id="KW-1185">Reference proteome</keyword>
<feature type="transmembrane region" description="Helical" evidence="1">
    <location>
        <begin position="463"/>
        <end position="489"/>
    </location>
</feature>
<proteinExistence type="predicted"/>
<protein>
    <submittedName>
        <fullName evidence="2">Efflux RND transporter permease subunit</fullName>
    </submittedName>
</protein>
<feature type="transmembrane region" description="Helical" evidence="1">
    <location>
        <begin position="366"/>
        <end position="383"/>
    </location>
</feature>
<name>A0A6N6M8B5_9FLAO</name>
<feature type="transmembrane region" description="Helical" evidence="1">
    <location>
        <begin position="1281"/>
        <end position="1305"/>
    </location>
</feature>
<comment type="caution">
    <text evidence="2">The sequence shown here is derived from an EMBL/GenBank/DDBJ whole genome shotgun (WGS) entry which is preliminary data.</text>
</comment>